<evidence type="ECO:0000256" key="4">
    <source>
        <dbReference type="SAM" id="Coils"/>
    </source>
</evidence>
<dbReference type="GO" id="GO:0030855">
    <property type="term" value="P:epithelial cell differentiation"/>
    <property type="evidence" value="ECO:0007669"/>
    <property type="project" value="TreeGrafter"/>
</dbReference>
<dbReference type="PROSITE" id="PS51842">
    <property type="entry name" value="IF_ROD_2"/>
    <property type="match status" value="1"/>
</dbReference>
<evidence type="ECO:0000256" key="2">
    <source>
        <dbReference type="ARBA" id="ARBA00023054"/>
    </source>
</evidence>
<evidence type="ECO:0000256" key="3">
    <source>
        <dbReference type="RuleBase" id="RU000685"/>
    </source>
</evidence>
<evidence type="ECO:0000313" key="7">
    <source>
        <dbReference type="RefSeq" id="XP_013917305.1"/>
    </source>
</evidence>
<evidence type="ECO:0000259" key="5">
    <source>
        <dbReference type="PROSITE" id="PS51842"/>
    </source>
</evidence>
<dbReference type="Proteomes" id="UP000504617">
    <property type="component" value="Unplaced"/>
</dbReference>
<keyword evidence="6" id="KW-1185">Reference proteome</keyword>
<dbReference type="GO" id="GO:0045109">
    <property type="term" value="P:intermediate filament organization"/>
    <property type="evidence" value="ECO:0007669"/>
    <property type="project" value="TreeGrafter"/>
</dbReference>
<dbReference type="OrthoDB" id="2441647at2759"/>
<dbReference type="FunFam" id="1.20.5.170:FF:000002">
    <property type="entry name" value="Type I keratin KA11"/>
    <property type="match status" value="1"/>
</dbReference>
<sequence>MNSSHGFYHYSSDSLVGAPGCLLQPIGDCYRTSNFHGISSSLPMPVSFGSPGWLASDAGTSWGAFSGSQGNLFMGGNEKRTMQQLNDRLASYLEKVRSLEEANTQLEGCIREWHQKRSHGTQRDFKDYEQNISDMHERIETGRVTNAGLVLQIDNAKMATEDFRLKYEAEKALRQNVQNDVESIRKELDNMTIIITDLEMEIESLREDHILKKKEHEANMQAYGSSKDFQVNVKVNKTPQEDLSKILAGIRADYEAIIEKNRQGLDSWFQQQIGNEYSEGQHNQEELQNSQKEICELNRILQTLEIDFQTELNKKFALENNLGETKARYAFQLQSIQNLIKKCEEELSKFRHDIKCQNNQYKVLFGIKTRLEREISTYRQLLDGDIDGKTGTSLRENRSSNQNLKKIVQETVDGELVSTHTTEIKRQA</sequence>
<keyword evidence="1 3" id="KW-0403">Intermediate filament</keyword>
<dbReference type="PANTHER" id="PTHR23239:SF44">
    <property type="entry name" value="KERATIN, TYPE I CYTOSKELETAL 23"/>
    <property type="match status" value="1"/>
</dbReference>
<reference evidence="7" key="1">
    <citation type="submission" date="2025-08" db="UniProtKB">
        <authorList>
            <consortium name="RefSeq"/>
        </authorList>
    </citation>
    <scope>IDENTIFICATION</scope>
    <source>
        <tissue evidence="7">Skeletal muscle</tissue>
    </source>
</reference>
<comment type="similarity">
    <text evidence="3">Belongs to the intermediate filament family.</text>
</comment>
<dbReference type="PROSITE" id="PS00226">
    <property type="entry name" value="IF_ROD_1"/>
    <property type="match status" value="1"/>
</dbReference>
<dbReference type="AlphaFoldDB" id="A0A6I9Y8P9"/>
<dbReference type="Gene3D" id="1.20.5.500">
    <property type="entry name" value="Single helix bin"/>
    <property type="match status" value="1"/>
</dbReference>
<organism evidence="6 7">
    <name type="scientific">Thamnophis sirtalis</name>
    <dbReference type="NCBI Taxonomy" id="35019"/>
    <lineage>
        <taxon>Eukaryota</taxon>
        <taxon>Metazoa</taxon>
        <taxon>Chordata</taxon>
        <taxon>Craniata</taxon>
        <taxon>Vertebrata</taxon>
        <taxon>Euteleostomi</taxon>
        <taxon>Lepidosauria</taxon>
        <taxon>Squamata</taxon>
        <taxon>Bifurcata</taxon>
        <taxon>Unidentata</taxon>
        <taxon>Episquamata</taxon>
        <taxon>Toxicofera</taxon>
        <taxon>Serpentes</taxon>
        <taxon>Colubroidea</taxon>
        <taxon>Colubridae</taxon>
        <taxon>Natricinae</taxon>
        <taxon>Thamnophis</taxon>
    </lineage>
</organism>
<dbReference type="GO" id="GO:0005882">
    <property type="term" value="C:intermediate filament"/>
    <property type="evidence" value="ECO:0007669"/>
    <property type="project" value="UniProtKB-KW"/>
</dbReference>
<dbReference type="SUPFAM" id="SSF64593">
    <property type="entry name" value="Intermediate filament protein, coiled coil region"/>
    <property type="match status" value="2"/>
</dbReference>
<dbReference type="RefSeq" id="XP_013917305.1">
    <property type="nucleotide sequence ID" value="XM_014061830.1"/>
</dbReference>
<dbReference type="Gene3D" id="1.20.5.1160">
    <property type="entry name" value="Vasodilator-stimulated phosphoprotein"/>
    <property type="match status" value="1"/>
</dbReference>
<name>A0A6I9Y8P9_9SAUR</name>
<dbReference type="InterPro" id="IPR018039">
    <property type="entry name" value="IF_conserved"/>
</dbReference>
<dbReference type="GeneID" id="106545314"/>
<feature type="coiled-coil region" evidence="4">
    <location>
        <begin position="167"/>
        <end position="215"/>
    </location>
</feature>
<dbReference type="Pfam" id="PF00038">
    <property type="entry name" value="Filament"/>
    <property type="match status" value="1"/>
</dbReference>
<dbReference type="SMART" id="SM01391">
    <property type="entry name" value="Filament"/>
    <property type="match status" value="1"/>
</dbReference>
<protein>
    <submittedName>
        <fullName evidence="7">Keratin, type I cytoskeletal 23-like</fullName>
    </submittedName>
</protein>
<gene>
    <name evidence="7" type="primary">LOC106545314</name>
</gene>
<feature type="coiled-coil region" evidence="4">
    <location>
        <begin position="333"/>
        <end position="360"/>
    </location>
</feature>
<proteinExistence type="inferred from homology"/>
<evidence type="ECO:0000256" key="1">
    <source>
        <dbReference type="ARBA" id="ARBA00022754"/>
    </source>
</evidence>
<dbReference type="PANTHER" id="PTHR23239">
    <property type="entry name" value="INTERMEDIATE FILAMENT"/>
    <property type="match status" value="1"/>
</dbReference>
<dbReference type="Gene3D" id="1.20.5.170">
    <property type="match status" value="2"/>
</dbReference>
<dbReference type="KEGG" id="tsr:106545314"/>
<keyword evidence="2 4" id="KW-0175">Coiled coil</keyword>
<accession>A0A6I9Y8P9</accession>
<dbReference type="InterPro" id="IPR002957">
    <property type="entry name" value="Keratin_I"/>
</dbReference>
<feature type="domain" description="IF rod" evidence="5">
    <location>
        <begin position="78"/>
        <end position="389"/>
    </location>
</feature>
<evidence type="ECO:0000313" key="6">
    <source>
        <dbReference type="Proteomes" id="UP000504617"/>
    </source>
</evidence>
<dbReference type="PRINTS" id="PR01248">
    <property type="entry name" value="TYPE1KERATIN"/>
</dbReference>
<dbReference type="InterPro" id="IPR039008">
    <property type="entry name" value="IF_rod_dom"/>
</dbReference>
<dbReference type="GO" id="GO:0005198">
    <property type="term" value="F:structural molecule activity"/>
    <property type="evidence" value="ECO:0007669"/>
    <property type="project" value="InterPro"/>
</dbReference>